<dbReference type="InterPro" id="IPR040319">
    <property type="entry name" value="LSD1-like"/>
</dbReference>
<proteinExistence type="predicted"/>
<dbReference type="Gramene" id="rna-AYBTSS11_LOCUS7497">
    <property type="protein sequence ID" value="CAJ1936470.1"/>
    <property type="gene ID" value="gene-AYBTSS11_LOCUS7497"/>
</dbReference>
<name>A0AA86SDR4_9FABA</name>
<keyword evidence="6" id="KW-1185">Reference proteome</keyword>
<gene>
    <name evidence="5" type="ORF">AYBTSS11_LOCUS7497</name>
</gene>
<keyword evidence="2" id="KW-0539">Nucleus</keyword>
<reference evidence="5" key="1">
    <citation type="submission" date="2023-10" db="EMBL/GenBank/DDBJ databases">
        <authorList>
            <person name="Domelevo Entfellner J.-B."/>
        </authorList>
    </citation>
    <scope>NUCLEOTIDE SEQUENCE</scope>
</reference>
<organism evidence="5 6">
    <name type="scientific">Sphenostylis stenocarpa</name>
    <dbReference type="NCBI Taxonomy" id="92480"/>
    <lineage>
        <taxon>Eukaryota</taxon>
        <taxon>Viridiplantae</taxon>
        <taxon>Streptophyta</taxon>
        <taxon>Embryophyta</taxon>
        <taxon>Tracheophyta</taxon>
        <taxon>Spermatophyta</taxon>
        <taxon>Magnoliopsida</taxon>
        <taxon>eudicotyledons</taxon>
        <taxon>Gunneridae</taxon>
        <taxon>Pentapetalae</taxon>
        <taxon>rosids</taxon>
        <taxon>fabids</taxon>
        <taxon>Fabales</taxon>
        <taxon>Fabaceae</taxon>
        <taxon>Papilionoideae</taxon>
        <taxon>50 kb inversion clade</taxon>
        <taxon>NPAAA clade</taxon>
        <taxon>indigoferoid/millettioid clade</taxon>
        <taxon>Phaseoleae</taxon>
        <taxon>Sphenostylis</taxon>
    </lineage>
</organism>
<protein>
    <recommendedName>
        <fullName evidence="4">Zinc finger LSD1-type domain-containing protein</fullName>
    </recommendedName>
</protein>
<evidence type="ECO:0000313" key="6">
    <source>
        <dbReference type="Proteomes" id="UP001189624"/>
    </source>
</evidence>
<dbReference type="EMBL" id="OY731400">
    <property type="protein sequence ID" value="CAJ1936470.1"/>
    <property type="molecule type" value="Genomic_DNA"/>
</dbReference>
<feature type="region of interest" description="Disordered" evidence="3">
    <location>
        <begin position="1"/>
        <end position="48"/>
    </location>
</feature>
<dbReference type="Proteomes" id="UP001189624">
    <property type="component" value="Chromosome 3"/>
</dbReference>
<feature type="domain" description="Zinc finger LSD1-type" evidence="4">
    <location>
        <begin position="58"/>
        <end position="82"/>
    </location>
</feature>
<feature type="compositionally biased region" description="Pro residues" evidence="3">
    <location>
        <begin position="26"/>
        <end position="48"/>
    </location>
</feature>
<dbReference type="NCBIfam" id="TIGR01053">
    <property type="entry name" value="LSD1"/>
    <property type="match status" value="1"/>
</dbReference>
<dbReference type="AlphaFoldDB" id="A0AA86SDR4"/>
<evidence type="ECO:0000256" key="2">
    <source>
        <dbReference type="ARBA" id="ARBA00023242"/>
    </source>
</evidence>
<evidence type="ECO:0000256" key="3">
    <source>
        <dbReference type="SAM" id="MobiDB-lite"/>
    </source>
</evidence>
<comment type="subcellular location">
    <subcellularLocation>
        <location evidence="1">Nucleus</location>
    </subcellularLocation>
</comment>
<dbReference type="Pfam" id="PF06943">
    <property type="entry name" value="zf-LSD1"/>
    <property type="match status" value="1"/>
</dbReference>
<accession>A0AA86SDR4</accession>
<dbReference type="PANTHER" id="PTHR31747:SF17">
    <property type="entry name" value="PROTEIN LOL2"/>
    <property type="match status" value="1"/>
</dbReference>
<evidence type="ECO:0000313" key="5">
    <source>
        <dbReference type="EMBL" id="CAJ1936470.1"/>
    </source>
</evidence>
<evidence type="ECO:0000259" key="4">
    <source>
        <dbReference type="Pfam" id="PF06943"/>
    </source>
</evidence>
<sequence length="118" mass="13019">MVVELGSEPGKMQNQPTEKEEDDEGPPPGWQPIPTHPPPQPPQSQPPLPRPCWGQMVCGSCHRLLSYPRGAKYVKCSCCQTVNIVLEGCLSLICIPTISLERTSAPSLNFEFHVGLWI</sequence>
<dbReference type="InterPro" id="IPR005735">
    <property type="entry name" value="Znf_LSD1"/>
</dbReference>
<evidence type="ECO:0000256" key="1">
    <source>
        <dbReference type="ARBA" id="ARBA00004123"/>
    </source>
</evidence>
<dbReference type="PANTHER" id="PTHR31747">
    <property type="entry name" value="PROTEIN LSD1"/>
    <property type="match status" value="1"/>
</dbReference>
<dbReference type="GO" id="GO:0005634">
    <property type="term" value="C:nucleus"/>
    <property type="evidence" value="ECO:0007669"/>
    <property type="project" value="UniProtKB-SubCell"/>
</dbReference>